<protein>
    <submittedName>
        <fullName evidence="7">3-hydroxyacyl-CoA dehydrogenase family protein</fullName>
    </submittedName>
</protein>
<keyword evidence="3" id="KW-0560">Oxidoreductase</keyword>
<feature type="domain" description="3-hydroxyacyl-CoA dehydrogenase NAD binding" evidence="6">
    <location>
        <begin position="8"/>
        <end position="185"/>
    </location>
</feature>
<dbReference type="GO" id="GO:0006631">
    <property type="term" value="P:fatty acid metabolic process"/>
    <property type="evidence" value="ECO:0007669"/>
    <property type="project" value="InterPro"/>
</dbReference>
<dbReference type="Gene3D" id="1.10.1040.10">
    <property type="entry name" value="N-(1-d-carboxylethyl)-l-norvaline Dehydrogenase, domain 2"/>
    <property type="match status" value="1"/>
</dbReference>
<comment type="similarity">
    <text evidence="2">Belongs to the 3-hydroxyacyl-CoA dehydrogenase family.</text>
</comment>
<accession>A0A5J6L715</accession>
<feature type="site" description="Important for catalytic activity" evidence="4">
    <location>
        <position position="142"/>
    </location>
</feature>
<dbReference type="Pfam" id="PF02737">
    <property type="entry name" value="3HCDH_N"/>
    <property type="match status" value="1"/>
</dbReference>
<reference evidence="8" key="1">
    <citation type="submission" date="2019-09" db="EMBL/GenBank/DDBJ databases">
        <title>Mumia zhuanghuii sp. nov. isolated from the intestinal contents of plateau pika (Ochotona curzoniae) in the Qinghai-Tibet plateau of China.</title>
        <authorList>
            <person name="Tian Z."/>
        </authorList>
    </citation>
    <scope>NUCLEOTIDE SEQUENCE [LARGE SCALE GENOMIC DNA]</scope>
    <source>
        <strain evidence="8">L-031</strain>
    </source>
</reference>
<evidence type="ECO:0000256" key="3">
    <source>
        <dbReference type="ARBA" id="ARBA00023002"/>
    </source>
</evidence>
<evidence type="ECO:0000259" key="6">
    <source>
        <dbReference type="Pfam" id="PF02737"/>
    </source>
</evidence>
<dbReference type="InterPro" id="IPR036291">
    <property type="entry name" value="NAD(P)-bd_dom_sf"/>
</dbReference>
<evidence type="ECO:0000256" key="1">
    <source>
        <dbReference type="ARBA" id="ARBA00005086"/>
    </source>
</evidence>
<keyword evidence="8" id="KW-1185">Reference proteome</keyword>
<organism evidence="7 8">
    <name type="scientific">Microbacterium lushaniae</name>
    <dbReference type="NCBI Taxonomy" id="2614639"/>
    <lineage>
        <taxon>Bacteria</taxon>
        <taxon>Bacillati</taxon>
        <taxon>Actinomycetota</taxon>
        <taxon>Actinomycetes</taxon>
        <taxon>Micrococcales</taxon>
        <taxon>Microbacteriaceae</taxon>
        <taxon>Microbacterium</taxon>
    </lineage>
</organism>
<proteinExistence type="inferred from homology"/>
<dbReference type="Proteomes" id="UP000325516">
    <property type="component" value="Chromosome"/>
</dbReference>
<dbReference type="PANTHER" id="PTHR48075">
    <property type="entry name" value="3-HYDROXYACYL-COA DEHYDROGENASE FAMILY PROTEIN"/>
    <property type="match status" value="1"/>
</dbReference>
<evidence type="ECO:0000259" key="5">
    <source>
        <dbReference type="Pfam" id="PF00725"/>
    </source>
</evidence>
<dbReference type="SUPFAM" id="SSF48179">
    <property type="entry name" value="6-phosphogluconate dehydrogenase C-terminal domain-like"/>
    <property type="match status" value="1"/>
</dbReference>
<dbReference type="Gene3D" id="3.40.50.720">
    <property type="entry name" value="NAD(P)-binding Rossmann-like Domain"/>
    <property type="match status" value="1"/>
</dbReference>
<name>A0A5J6L715_9MICO</name>
<dbReference type="InterPro" id="IPR022694">
    <property type="entry name" value="3-OHacyl-CoA_DH"/>
</dbReference>
<dbReference type="AlphaFoldDB" id="A0A5J6L715"/>
<dbReference type="InterPro" id="IPR013328">
    <property type="entry name" value="6PGD_dom2"/>
</dbReference>
<dbReference type="InterPro" id="IPR006176">
    <property type="entry name" value="3-OHacyl-CoA_DH_NAD-bd"/>
</dbReference>
<dbReference type="Pfam" id="PF00725">
    <property type="entry name" value="3HCDH"/>
    <property type="match status" value="1"/>
</dbReference>
<dbReference type="InterPro" id="IPR008927">
    <property type="entry name" value="6-PGluconate_DH-like_C_sf"/>
</dbReference>
<evidence type="ECO:0000313" key="8">
    <source>
        <dbReference type="Proteomes" id="UP000325516"/>
    </source>
</evidence>
<dbReference type="GO" id="GO:0070403">
    <property type="term" value="F:NAD+ binding"/>
    <property type="evidence" value="ECO:0007669"/>
    <property type="project" value="InterPro"/>
</dbReference>
<evidence type="ECO:0000313" key="7">
    <source>
        <dbReference type="EMBL" id="QEW04235.1"/>
    </source>
</evidence>
<dbReference type="InterPro" id="IPR006108">
    <property type="entry name" value="3HC_DH_C"/>
</dbReference>
<dbReference type="KEGG" id="mlz:F6J85_14830"/>
<dbReference type="PANTHER" id="PTHR48075:SF5">
    <property type="entry name" value="3-HYDROXYBUTYRYL-COA DEHYDROGENASE"/>
    <property type="match status" value="1"/>
</dbReference>
<comment type="pathway">
    <text evidence="1">Lipid metabolism; butanoate metabolism.</text>
</comment>
<dbReference type="RefSeq" id="WP_150926189.1">
    <property type="nucleotide sequence ID" value="NZ_CP044232.1"/>
</dbReference>
<sequence length="286" mass="29653">MTAPIPSHVGVLGGGRMGAGIAHAFVLAGAHVAVVERDAASADAAARRIRESLRRSVERGATSRGLADMDALVFSGTDLDAFTDAGLVVEAVPEDSALKLDALRRAESALPPDGVLASNTSSISIDGLAASLERPDRFLGLHFFNPVPASDLVEVVLGAATDPDVGAAAVGWVGALGKRAVVVRDSPGFASSRLGVALALEAIRMLEEGVASAADIDAAMELGYRHPVGPLRTTDLVGLDVRLGIAEELSAHLGDRFSPPQLLRDLVADGHLGRKSGRGFYEWSDR</sequence>
<dbReference type="GO" id="GO:0016616">
    <property type="term" value="F:oxidoreductase activity, acting on the CH-OH group of donors, NAD or NADP as acceptor"/>
    <property type="evidence" value="ECO:0007669"/>
    <property type="project" value="InterPro"/>
</dbReference>
<gene>
    <name evidence="7" type="ORF">F6J85_14830</name>
</gene>
<dbReference type="PIRSF" id="PIRSF000105">
    <property type="entry name" value="HCDH"/>
    <property type="match status" value="1"/>
</dbReference>
<dbReference type="SUPFAM" id="SSF51735">
    <property type="entry name" value="NAD(P)-binding Rossmann-fold domains"/>
    <property type="match status" value="1"/>
</dbReference>
<evidence type="ECO:0000256" key="4">
    <source>
        <dbReference type="PIRSR" id="PIRSR000105-1"/>
    </source>
</evidence>
<evidence type="ECO:0000256" key="2">
    <source>
        <dbReference type="ARBA" id="ARBA00009463"/>
    </source>
</evidence>
<feature type="domain" description="3-hydroxyacyl-CoA dehydrogenase C-terminal" evidence="5">
    <location>
        <begin position="188"/>
        <end position="283"/>
    </location>
</feature>
<dbReference type="EMBL" id="CP044232">
    <property type="protein sequence ID" value="QEW04235.1"/>
    <property type="molecule type" value="Genomic_DNA"/>
</dbReference>